<accession>A0ABN7B7G6</accession>
<protein>
    <submittedName>
        <fullName evidence="2">Uncharacterized protein</fullName>
    </submittedName>
</protein>
<name>A0ABN7B7G6_9HEMI</name>
<proteinExistence type="predicted"/>
<feature type="region of interest" description="Disordered" evidence="1">
    <location>
        <begin position="58"/>
        <end position="79"/>
    </location>
</feature>
<keyword evidence="3" id="KW-1185">Reference proteome</keyword>
<gene>
    <name evidence="2" type="ORF">NTJ_12419</name>
</gene>
<dbReference type="Proteomes" id="UP001307889">
    <property type="component" value="Chromosome 10"/>
</dbReference>
<evidence type="ECO:0000256" key="1">
    <source>
        <dbReference type="SAM" id="MobiDB-lite"/>
    </source>
</evidence>
<evidence type="ECO:0000313" key="2">
    <source>
        <dbReference type="EMBL" id="BES99602.1"/>
    </source>
</evidence>
<organism evidence="2 3">
    <name type="scientific">Nesidiocoris tenuis</name>
    <dbReference type="NCBI Taxonomy" id="355587"/>
    <lineage>
        <taxon>Eukaryota</taxon>
        <taxon>Metazoa</taxon>
        <taxon>Ecdysozoa</taxon>
        <taxon>Arthropoda</taxon>
        <taxon>Hexapoda</taxon>
        <taxon>Insecta</taxon>
        <taxon>Pterygota</taxon>
        <taxon>Neoptera</taxon>
        <taxon>Paraneoptera</taxon>
        <taxon>Hemiptera</taxon>
        <taxon>Heteroptera</taxon>
        <taxon>Panheteroptera</taxon>
        <taxon>Cimicomorpha</taxon>
        <taxon>Miridae</taxon>
        <taxon>Dicyphina</taxon>
        <taxon>Nesidiocoris</taxon>
    </lineage>
</organism>
<dbReference type="EMBL" id="AP028918">
    <property type="protein sequence ID" value="BES99602.1"/>
    <property type="molecule type" value="Genomic_DNA"/>
</dbReference>
<sequence length="79" mass="8205">MLTHRALPIPSVDQASEAYANGTYHISNSLISINSVDPVRRVLGVSGLAYANTITPSQIGSTPYSGDGSGMFIPTPIAS</sequence>
<reference evidence="2 3" key="1">
    <citation type="submission" date="2023-09" db="EMBL/GenBank/DDBJ databases">
        <title>Nesidiocoris tenuis whole genome shotgun sequence.</title>
        <authorList>
            <person name="Shibata T."/>
            <person name="Shimoda M."/>
            <person name="Kobayashi T."/>
            <person name="Uehara T."/>
        </authorList>
    </citation>
    <scope>NUCLEOTIDE SEQUENCE [LARGE SCALE GENOMIC DNA]</scope>
    <source>
        <strain evidence="2 3">Japan</strain>
    </source>
</reference>
<evidence type="ECO:0000313" key="3">
    <source>
        <dbReference type="Proteomes" id="UP001307889"/>
    </source>
</evidence>